<sequence length="126" mass="14152">MHFFALSTFELGFSHASGRYRLVSTTALAKRCQLTMTTYQRLSSSGGRCVQRPMHVIHRAEYHISSDRGGIVTVRGIQVEESLANRRDSITKPQLQPTDSRSAWQLFMRHGLLASVFEVGIGIDDL</sequence>
<dbReference type="AlphaFoldDB" id="A0A9P4J6G2"/>
<gene>
    <name evidence="1" type="ORF">K461DRAFT_93548</name>
</gene>
<comment type="caution">
    <text evidence="1">The sequence shown here is derived from an EMBL/GenBank/DDBJ whole genome shotgun (WGS) entry which is preliminary data.</text>
</comment>
<dbReference type="Proteomes" id="UP000799439">
    <property type="component" value="Unassembled WGS sequence"/>
</dbReference>
<reference evidence="1" key="1">
    <citation type="journal article" date="2020" name="Stud. Mycol.">
        <title>101 Dothideomycetes genomes: a test case for predicting lifestyles and emergence of pathogens.</title>
        <authorList>
            <person name="Haridas S."/>
            <person name="Albert R."/>
            <person name="Binder M."/>
            <person name="Bloem J."/>
            <person name="Labutti K."/>
            <person name="Salamov A."/>
            <person name="Andreopoulos B."/>
            <person name="Baker S."/>
            <person name="Barry K."/>
            <person name="Bills G."/>
            <person name="Bluhm B."/>
            <person name="Cannon C."/>
            <person name="Castanera R."/>
            <person name="Culley D."/>
            <person name="Daum C."/>
            <person name="Ezra D."/>
            <person name="Gonzalez J."/>
            <person name="Henrissat B."/>
            <person name="Kuo A."/>
            <person name="Liang C."/>
            <person name="Lipzen A."/>
            <person name="Lutzoni F."/>
            <person name="Magnuson J."/>
            <person name="Mondo S."/>
            <person name="Nolan M."/>
            <person name="Ohm R."/>
            <person name="Pangilinan J."/>
            <person name="Park H.-J."/>
            <person name="Ramirez L."/>
            <person name="Alfaro M."/>
            <person name="Sun H."/>
            <person name="Tritt A."/>
            <person name="Yoshinaga Y."/>
            <person name="Zwiers L.-H."/>
            <person name="Turgeon B."/>
            <person name="Goodwin S."/>
            <person name="Spatafora J."/>
            <person name="Crous P."/>
            <person name="Grigoriev I."/>
        </authorList>
    </citation>
    <scope>NUCLEOTIDE SEQUENCE</scope>
    <source>
        <strain evidence="1">CBS 260.36</strain>
    </source>
</reference>
<protein>
    <submittedName>
        <fullName evidence="1">Uncharacterized protein</fullName>
    </submittedName>
</protein>
<name>A0A9P4J6G2_9PEZI</name>
<evidence type="ECO:0000313" key="2">
    <source>
        <dbReference type="Proteomes" id="UP000799439"/>
    </source>
</evidence>
<evidence type="ECO:0000313" key="1">
    <source>
        <dbReference type="EMBL" id="KAF2156262.1"/>
    </source>
</evidence>
<organism evidence="1 2">
    <name type="scientific">Myriangium duriaei CBS 260.36</name>
    <dbReference type="NCBI Taxonomy" id="1168546"/>
    <lineage>
        <taxon>Eukaryota</taxon>
        <taxon>Fungi</taxon>
        <taxon>Dikarya</taxon>
        <taxon>Ascomycota</taxon>
        <taxon>Pezizomycotina</taxon>
        <taxon>Dothideomycetes</taxon>
        <taxon>Dothideomycetidae</taxon>
        <taxon>Myriangiales</taxon>
        <taxon>Myriangiaceae</taxon>
        <taxon>Myriangium</taxon>
    </lineage>
</organism>
<accession>A0A9P4J6G2</accession>
<proteinExistence type="predicted"/>
<keyword evidence="2" id="KW-1185">Reference proteome</keyword>
<dbReference type="EMBL" id="ML996082">
    <property type="protein sequence ID" value="KAF2156262.1"/>
    <property type="molecule type" value="Genomic_DNA"/>
</dbReference>